<gene>
    <name evidence="14" type="ORF">SAMN04515673_104252</name>
</gene>
<dbReference type="GO" id="GO:0005829">
    <property type="term" value="C:cytosol"/>
    <property type="evidence" value="ECO:0007669"/>
    <property type="project" value="TreeGrafter"/>
</dbReference>
<keyword evidence="4" id="KW-0285">Flavoprotein</keyword>
<dbReference type="GO" id="GO:0019344">
    <property type="term" value="P:cysteine biosynthetic process"/>
    <property type="evidence" value="ECO:0007669"/>
    <property type="project" value="UniProtKB-KW"/>
</dbReference>
<dbReference type="InterPro" id="IPR023173">
    <property type="entry name" value="NADPH_Cyt_P450_Rdtase_alpha"/>
</dbReference>
<comment type="catalytic activity">
    <reaction evidence="11">
        <text>hydrogen sulfide + 3 NADP(+) + 3 H2O = sulfite + 3 NADPH + 4 H(+)</text>
        <dbReference type="Rhea" id="RHEA:13801"/>
        <dbReference type="ChEBI" id="CHEBI:15377"/>
        <dbReference type="ChEBI" id="CHEBI:15378"/>
        <dbReference type="ChEBI" id="CHEBI:17359"/>
        <dbReference type="ChEBI" id="CHEBI:29919"/>
        <dbReference type="ChEBI" id="CHEBI:57783"/>
        <dbReference type="ChEBI" id="CHEBI:58349"/>
        <dbReference type="EC" id="1.8.1.2"/>
    </reaction>
</comment>
<dbReference type="GO" id="GO:0050660">
    <property type="term" value="F:flavin adenine dinucleotide binding"/>
    <property type="evidence" value="ECO:0007669"/>
    <property type="project" value="TreeGrafter"/>
</dbReference>
<dbReference type="SUPFAM" id="SSF52343">
    <property type="entry name" value="Ferredoxin reductase-like, C-terminal NADP-linked domain"/>
    <property type="match status" value="1"/>
</dbReference>
<feature type="domain" description="FAD-binding FR-type" evidence="13">
    <location>
        <begin position="234"/>
        <end position="432"/>
    </location>
</feature>
<dbReference type="SUPFAM" id="SSF63380">
    <property type="entry name" value="Riboflavin synthase domain-like"/>
    <property type="match status" value="1"/>
</dbReference>
<dbReference type="GO" id="GO:0004783">
    <property type="term" value="F:sulfite reductase (NADPH) activity"/>
    <property type="evidence" value="ECO:0007669"/>
    <property type="project" value="UniProtKB-EC"/>
</dbReference>
<keyword evidence="8" id="KW-0813">Transport</keyword>
<dbReference type="InterPro" id="IPR001709">
    <property type="entry name" value="Flavoprot_Pyr_Nucl_cyt_Rdtase"/>
</dbReference>
<dbReference type="Gene3D" id="3.40.50.80">
    <property type="entry name" value="Nucleotide-binding domain of ferredoxin-NADP reductase (FNR) module"/>
    <property type="match status" value="1"/>
</dbReference>
<dbReference type="Pfam" id="PF00175">
    <property type="entry name" value="NAD_binding_1"/>
    <property type="match status" value="1"/>
</dbReference>
<evidence type="ECO:0000256" key="6">
    <source>
        <dbReference type="ARBA" id="ARBA00022827"/>
    </source>
</evidence>
<sequence length="583" mass="62059">MTRPETGILDKLAFAIGQTETARAPQFLPEDAPFEADQRHWLNGLLTGLNAIAQASAGTGAEAAPGTALTVLYGSQSGTCESLAKDLRKFAKTQGFEASVADLDSVEISDLAAINHLLILAATTGEGEPTDNARGFYKALLAEDAPALPETLNFSVCGLGDSSYALFNKAAVDIDARLGELGATRVQDLVACDVAYEDDYGAWKEAVFQTEPFASAAGAASAPAPEAGPAFDKNHPFLATLLEVRCLNVEGSAKTVNHVEISLAGGGEDLDYAVGDALGLWPINCPEEVRAILAATGFTGAEPIMLKTGPSGLRAALLTRLDLTTATPATREAWGGAEMEAPQVIDLLRAGVEGMTPQMLVDGLRPLQPRLYSISSSPRKHPGEVHLTVGEVHYDLHGSARKGCASTYLGQRLTPGATVGVYIQRSAHFHAPADDASPLIMIGPGTGIAPFRAFLEEREMRGATGPNWLFFGDQHEATDYLYRDEIADWQVSGLLTRASLAWSRDGAEKVYVQHLIKREGAEFFGWLESGGAIYICGDATRMAADVEAAILAVIAEHGKMDAEAARVYLDVLAKSHRYQRDVY</sequence>
<dbReference type="Pfam" id="PF00258">
    <property type="entry name" value="Flavodoxin_1"/>
    <property type="match status" value="1"/>
</dbReference>
<dbReference type="PRINTS" id="PR00369">
    <property type="entry name" value="FLAVODOXIN"/>
</dbReference>
<evidence type="ECO:0000313" key="15">
    <source>
        <dbReference type="Proteomes" id="UP000199302"/>
    </source>
</evidence>
<dbReference type="OrthoDB" id="9816402at2"/>
<evidence type="ECO:0000259" key="13">
    <source>
        <dbReference type="PROSITE" id="PS51384"/>
    </source>
</evidence>
<dbReference type="SUPFAM" id="SSF52218">
    <property type="entry name" value="Flavoproteins"/>
    <property type="match status" value="1"/>
</dbReference>
<evidence type="ECO:0000256" key="8">
    <source>
        <dbReference type="ARBA" id="ARBA00022982"/>
    </source>
</evidence>
<dbReference type="PROSITE" id="PS51384">
    <property type="entry name" value="FAD_FR"/>
    <property type="match status" value="1"/>
</dbReference>
<keyword evidence="6" id="KW-0274">FAD</keyword>
<evidence type="ECO:0000256" key="3">
    <source>
        <dbReference type="ARBA" id="ARBA00012604"/>
    </source>
</evidence>
<dbReference type="GO" id="GO:0010181">
    <property type="term" value="F:FMN binding"/>
    <property type="evidence" value="ECO:0007669"/>
    <property type="project" value="InterPro"/>
</dbReference>
<evidence type="ECO:0000256" key="9">
    <source>
        <dbReference type="ARBA" id="ARBA00023002"/>
    </source>
</evidence>
<dbReference type="Gene3D" id="1.20.990.10">
    <property type="entry name" value="NADPH-cytochrome p450 Reductase, Chain A, domain 3"/>
    <property type="match status" value="1"/>
</dbReference>
<evidence type="ECO:0000256" key="11">
    <source>
        <dbReference type="ARBA" id="ARBA00052219"/>
    </source>
</evidence>
<protein>
    <recommendedName>
        <fullName evidence="3">assimilatory sulfite reductase (NADPH)</fullName>
        <ecNumber evidence="3">1.8.1.2</ecNumber>
    </recommendedName>
</protein>
<evidence type="ECO:0000256" key="4">
    <source>
        <dbReference type="ARBA" id="ARBA00022630"/>
    </source>
</evidence>
<proteinExistence type="predicted"/>
<evidence type="ECO:0000256" key="10">
    <source>
        <dbReference type="ARBA" id="ARBA00023192"/>
    </source>
</evidence>
<dbReference type="PRINTS" id="PR00371">
    <property type="entry name" value="FPNCR"/>
</dbReference>
<dbReference type="InterPro" id="IPR001433">
    <property type="entry name" value="OxRdtase_FAD/NAD-bd"/>
</dbReference>
<keyword evidence="5" id="KW-0288">FMN</keyword>
<dbReference type="EC" id="1.8.1.2" evidence="3"/>
<organism evidence="14 15">
    <name type="scientific">Poseidonocella sedimentorum</name>
    <dbReference type="NCBI Taxonomy" id="871652"/>
    <lineage>
        <taxon>Bacteria</taxon>
        <taxon>Pseudomonadati</taxon>
        <taxon>Pseudomonadota</taxon>
        <taxon>Alphaproteobacteria</taxon>
        <taxon>Rhodobacterales</taxon>
        <taxon>Roseobacteraceae</taxon>
        <taxon>Poseidonocella</taxon>
    </lineage>
</organism>
<dbReference type="Proteomes" id="UP000199302">
    <property type="component" value="Unassembled WGS sequence"/>
</dbReference>
<dbReference type="PROSITE" id="PS50902">
    <property type="entry name" value="FLAVODOXIN_LIKE"/>
    <property type="match status" value="1"/>
</dbReference>
<dbReference type="RefSeq" id="WP_092079200.1">
    <property type="nucleotide sequence ID" value="NZ_FOYI01000004.1"/>
</dbReference>
<dbReference type="InterPro" id="IPR039261">
    <property type="entry name" value="FNR_nucleotide-bd"/>
</dbReference>
<evidence type="ECO:0000256" key="7">
    <source>
        <dbReference type="ARBA" id="ARBA00022857"/>
    </source>
</evidence>
<dbReference type="FunFam" id="3.40.50.80:FF:000001">
    <property type="entry name" value="NADPH--cytochrome P450 reductase 1"/>
    <property type="match status" value="1"/>
</dbReference>
<dbReference type="InterPro" id="IPR017927">
    <property type="entry name" value="FAD-bd_FR_type"/>
</dbReference>
<evidence type="ECO:0000256" key="5">
    <source>
        <dbReference type="ARBA" id="ARBA00022643"/>
    </source>
</evidence>
<evidence type="ECO:0000259" key="12">
    <source>
        <dbReference type="PROSITE" id="PS50902"/>
    </source>
</evidence>
<dbReference type="InterPro" id="IPR008254">
    <property type="entry name" value="Flavodoxin/NO_synth"/>
</dbReference>
<keyword evidence="15" id="KW-1185">Reference proteome</keyword>
<dbReference type="CDD" id="cd06199">
    <property type="entry name" value="SiR"/>
    <property type="match status" value="1"/>
</dbReference>
<comment type="cofactor">
    <cofactor evidence="1">
        <name>FMN</name>
        <dbReference type="ChEBI" id="CHEBI:58210"/>
    </cofactor>
</comment>
<dbReference type="InterPro" id="IPR029039">
    <property type="entry name" value="Flavoprotein-like_sf"/>
</dbReference>
<dbReference type="STRING" id="871652.SAMN04515673_104252"/>
<dbReference type="InterPro" id="IPR017938">
    <property type="entry name" value="Riboflavin_synthase-like_b-brl"/>
</dbReference>
<dbReference type="Gene3D" id="2.40.30.10">
    <property type="entry name" value="Translation factors"/>
    <property type="match status" value="2"/>
</dbReference>
<dbReference type="Gene3D" id="3.40.50.360">
    <property type="match status" value="1"/>
</dbReference>
<comment type="cofactor">
    <cofactor evidence="2">
        <name>FAD</name>
        <dbReference type="ChEBI" id="CHEBI:57692"/>
    </cofactor>
</comment>
<keyword evidence="9" id="KW-0560">Oxidoreductase</keyword>
<evidence type="ECO:0000256" key="1">
    <source>
        <dbReference type="ARBA" id="ARBA00001917"/>
    </source>
</evidence>
<dbReference type="AlphaFoldDB" id="A0A1I6DQC5"/>
<accession>A0A1I6DQC5</accession>
<dbReference type="EMBL" id="FOYI01000004">
    <property type="protein sequence ID" value="SFR07581.1"/>
    <property type="molecule type" value="Genomic_DNA"/>
</dbReference>
<feature type="domain" description="Flavodoxin-like" evidence="12">
    <location>
        <begin position="69"/>
        <end position="208"/>
    </location>
</feature>
<evidence type="ECO:0000313" key="14">
    <source>
        <dbReference type="EMBL" id="SFR07581.1"/>
    </source>
</evidence>
<dbReference type="PANTHER" id="PTHR19384:SF128">
    <property type="entry name" value="NADPH OXIDOREDUCTASE A"/>
    <property type="match status" value="1"/>
</dbReference>
<dbReference type="InterPro" id="IPR003097">
    <property type="entry name" value="CysJ-like_FAD-binding"/>
</dbReference>
<keyword evidence="7" id="KW-0521">NADP</keyword>
<dbReference type="Pfam" id="PF00667">
    <property type="entry name" value="FAD_binding_1"/>
    <property type="match status" value="2"/>
</dbReference>
<keyword evidence="8" id="KW-0249">Electron transport</keyword>
<name>A0A1I6DQC5_9RHOB</name>
<dbReference type="InterPro" id="IPR001094">
    <property type="entry name" value="Flavdoxin-like"/>
</dbReference>
<keyword evidence="10" id="KW-0028">Amino-acid biosynthesis</keyword>
<evidence type="ECO:0000256" key="2">
    <source>
        <dbReference type="ARBA" id="ARBA00001974"/>
    </source>
</evidence>
<keyword evidence="10" id="KW-0198">Cysteine biosynthesis</keyword>
<reference evidence="14 15" key="1">
    <citation type="submission" date="2016-10" db="EMBL/GenBank/DDBJ databases">
        <authorList>
            <person name="de Groot N.N."/>
        </authorList>
    </citation>
    <scope>NUCLEOTIDE SEQUENCE [LARGE SCALE GENOMIC DNA]</scope>
    <source>
        <strain evidence="15">KMM 9023,NRIC 0796,JCM 17311,KCTC 23692</strain>
    </source>
</reference>
<dbReference type="PANTHER" id="PTHR19384">
    <property type="entry name" value="NITRIC OXIDE SYNTHASE-RELATED"/>
    <property type="match status" value="1"/>
</dbReference>